<organism evidence="1 2">
    <name type="scientific">Aureobasidium pullulans</name>
    <name type="common">Black yeast</name>
    <name type="synonym">Pullularia pullulans</name>
    <dbReference type="NCBI Taxonomy" id="5580"/>
    <lineage>
        <taxon>Eukaryota</taxon>
        <taxon>Fungi</taxon>
        <taxon>Dikarya</taxon>
        <taxon>Ascomycota</taxon>
        <taxon>Pezizomycotina</taxon>
        <taxon>Dothideomycetes</taxon>
        <taxon>Dothideomycetidae</taxon>
        <taxon>Dothideales</taxon>
        <taxon>Saccotheciaceae</taxon>
        <taxon>Aureobasidium</taxon>
    </lineage>
</organism>
<evidence type="ECO:0000313" key="2">
    <source>
        <dbReference type="Proteomes" id="UP001341245"/>
    </source>
</evidence>
<sequence>MQPSGMNSPPTELITSIVAYCLCGRPSEGEPGLSPFALISEQRQQVDEQRIFSSLNLKSSESKVFATVYGAGPEREHRKSALKRLKYSIESIPGIDERLRDNPAPERMAIRGRNACHALENLGALYSILNSWSTNNRIMLEIRLPGQIFRPKTLSDIILITKLIKRVEMDSTNLPSTTLLEPIAFRMQGLQEIKWWLFDHDVTSNSVSRRKRRYRESPIFEHLQVHFLHTESTEYF</sequence>
<accession>A0ABR0TK75</accession>
<keyword evidence="2" id="KW-1185">Reference proteome</keyword>
<comment type="caution">
    <text evidence="1">The sequence shown here is derived from an EMBL/GenBank/DDBJ whole genome shotgun (WGS) entry which is preliminary data.</text>
</comment>
<evidence type="ECO:0000313" key="1">
    <source>
        <dbReference type="EMBL" id="KAK6004330.1"/>
    </source>
</evidence>
<name>A0ABR0TK75_AURPU</name>
<gene>
    <name evidence="1" type="ORF">QM012_008192</name>
</gene>
<dbReference type="Proteomes" id="UP001341245">
    <property type="component" value="Unassembled WGS sequence"/>
</dbReference>
<proteinExistence type="predicted"/>
<reference evidence="1 2" key="1">
    <citation type="submission" date="2023-11" db="EMBL/GenBank/DDBJ databases">
        <title>Draft genome sequence and annotation of the polyextremotolerant black yeast-like fungus Aureobasidium pullulans NRRL 62042.</title>
        <authorList>
            <person name="Dielentheis-Frenken M.R.E."/>
            <person name="Wibberg D."/>
            <person name="Blank L.M."/>
            <person name="Tiso T."/>
        </authorList>
    </citation>
    <scope>NUCLEOTIDE SEQUENCE [LARGE SCALE GENOMIC DNA]</scope>
    <source>
        <strain evidence="1 2">NRRL 62042</strain>
    </source>
</reference>
<protein>
    <submittedName>
        <fullName evidence="1">Uncharacterized protein</fullName>
    </submittedName>
</protein>
<dbReference type="EMBL" id="JASGXD010000007">
    <property type="protein sequence ID" value="KAK6004330.1"/>
    <property type="molecule type" value="Genomic_DNA"/>
</dbReference>